<gene>
    <name evidence="2" type="ORF">BP01DRAFT_424500</name>
</gene>
<dbReference type="GO" id="GO:0005737">
    <property type="term" value="C:cytoplasm"/>
    <property type="evidence" value="ECO:0007669"/>
    <property type="project" value="TreeGrafter"/>
</dbReference>
<dbReference type="InterPro" id="IPR029063">
    <property type="entry name" value="SAM-dependent_MTases_sf"/>
</dbReference>
<dbReference type="Pfam" id="PF10294">
    <property type="entry name" value="Methyltransf_16"/>
    <property type="match status" value="1"/>
</dbReference>
<evidence type="ECO:0000313" key="2">
    <source>
        <dbReference type="EMBL" id="PYH43910.1"/>
    </source>
</evidence>
<dbReference type="AlphaFoldDB" id="A0A318ZJI0"/>
<feature type="region of interest" description="Disordered" evidence="1">
    <location>
        <begin position="78"/>
        <end position="107"/>
    </location>
</feature>
<dbReference type="EMBL" id="KZ821240">
    <property type="protein sequence ID" value="PYH43910.1"/>
    <property type="molecule type" value="Genomic_DNA"/>
</dbReference>
<organism evidence="2 3">
    <name type="scientific">Aspergillus saccharolyticus JOP 1030-1</name>
    <dbReference type="NCBI Taxonomy" id="1450539"/>
    <lineage>
        <taxon>Eukaryota</taxon>
        <taxon>Fungi</taxon>
        <taxon>Dikarya</taxon>
        <taxon>Ascomycota</taxon>
        <taxon>Pezizomycotina</taxon>
        <taxon>Eurotiomycetes</taxon>
        <taxon>Eurotiomycetidae</taxon>
        <taxon>Eurotiales</taxon>
        <taxon>Aspergillaceae</taxon>
        <taxon>Aspergillus</taxon>
        <taxon>Aspergillus subgen. Circumdati</taxon>
    </lineage>
</organism>
<sequence>MLSSRLRPLHTLPPDLSTEKPRDADDNDNNDDASADAEDLFTAFLPHLFPNDAPQFHGDPGQYLLYTSPRYGNLTIQVPSYPEQSGNASSATQDPGSEAPAFPIESDSSQLEKRRTLFAHILWSSGLVVAEAVENAHAAHEHVDPMWKMEGEKVLELGAGAALPSIVSALAGASEVTITDHPSSPALSGTIVWNMKRNIPATNACAVSIQPHEWGVLSSNSWAVANKGHFTRIIAADCLWMRSQHENLVRTMKWFLAPEGRVWVVAGFHTGRAILVEFLKVVSEMGLAVEVIYERDQNTSYAEGGHEVRRDWVEVRDGEGPENRMRWCVVARLKHAS</sequence>
<evidence type="ECO:0000256" key="1">
    <source>
        <dbReference type="SAM" id="MobiDB-lite"/>
    </source>
</evidence>
<accession>A0A318ZJI0</accession>
<keyword evidence="3" id="KW-1185">Reference proteome</keyword>
<evidence type="ECO:0008006" key="4">
    <source>
        <dbReference type="Google" id="ProtNLM"/>
    </source>
</evidence>
<dbReference type="PANTHER" id="PTHR14614:SF104">
    <property type="entry name" value="N-METHYLTRANSFERASE, PUTATIVE (AFU_ORTHOLOGUE AFUA_1G17750)-RELATED"/>
    <property type="match status" value="1"/>
</dbReference>
<name>A0A318ZJI0_9EURO</name>
<feature type="compositionally biased region" description="Polar residues" evidence="1">
    <location>
        <begin position="78"/>
        <end position="95"/>
    </location>
</feature>
<proteinExistence type="predicted"/>
<dbReference type="Gene3D" id="3.40.50.150">
    <property type="entry name" value="Vaccinia Virus protein VP39"/>
    <property type="match status" value="1"/>
</dbReference>
<feature type="region of interest" description="Disordered" evidence="1">
    <location>
        <begin position="1"/>
        <end position="37"/>
    </location>
</feature>
<evidence type="ECO:0000313" key="3">
    <source>
        <dbReference type="Proteomes" id="UP000248349"/>
    </source>
</evidence>
<protein>
    <recommendedName>
        <fullName evidence="4">Nicotinamide N-methyltransferase</fullName>
    </recommendedName>
</protein>
<dbReference type="PANTHER" id="PTHR14614">
    <property type="entry name" value="HEPATOCELLULAR CARCINOMA-ASSOCIATED ANTIGEN"/>
    <property type="match status" value="1"/>
</dbReference>
<dbReference type="InterPro" id="IPR019410">
    <property type="entry name" value="Methyltransf_16"/>
</dbReference>
<dbReference type="SUPFAM" id="SSF53335">
    <property type="entry name" value="S-adenosyl-L-methionine-dependent methyltransferases"/>
    <property type="match status" value="1"/>
</dbReference>
<dbReference type="OrthoDB" id="2106152at2759"/>
<reference evidence="2 3" key="1">
    <citation type="submission" date="2016-12" db="EMBL/GenBank/DDBJ databases">
        <title>The genomes of Aspergillus section Nigri reveals drivers in fungal speciation.</title>
        <authorList>
            <consortium name="DOE Joint Genome Institute"/>
            <person name="Vesth T.C."/>
            <person name="Nybo J."/>
            <person name="Theobald S."/>
            <person name="Brandl J."/>
            <person name="Frisvad J.C."/>
            <person name="Nielsen K.F."/>
            <person name="Lyhne E.K."/>
            <person name="Kogle M.E."/>
            <person name="Kuo A."/>
            <person name="Riley R."/>
            <person name="Clum A."/>
            <person name="Nolan M."/>
            <person name="Lipzen A."/>
            <person name="Salamov A."/>
            <person name="Henrissat B."/>
            <person name="Wiebenga A."/>
            <person name="De Vries R.P."/>
            <person name="Grigoriev I.V."/>
            <person name="Mortensen U.H."/>
            <person name="Andersen M.R."/>
            <person name="Baker S.E."/>
        </authorList>
    </citation>
    <scope>NUCLEOTIDE SEQUENCE [LARGE SCALE GENOMIC DNA]</scope>
    <source>
        <strain evidence="2 3">JOP 1030-1</strain>
    </source>
</reference>
<dbReference type="Proteomes" id="UP000248349">
    <property type="component" value="Unassembled WGS sequence"/>
</dbReference>
<feature type="compositionally biased region" description="Acidic residues" evidence="1">
    <location>
        <begin position="25"/>
        <end position="37"/>
    </location>
</feature>
<dbReference type="RefSeq" id="XP_025429892.1">
    <property type="nucleotide sequence ID" value="XM_025579703.1"/>
</dbReference>
<dbReference type="GeneID" id="37080932"/>
<dbReference type="GO" id="GO:0008757">
    <property type="term" value="F:S-adenosylmethionine-dependent methyltransferase activity"/>
    <property type="evidence" value="ECO:0007669"/>
    <property type="project" value="UniProtKB-ARBA"/>
</dbReference>